<feature type="binding site" evidence="12">
    <location>
        <begin position="169"/>
        <end position="172"/>
    </location>
    <ligand>
        <name>ATP</name>
        <dbReference type="ChEBI" id="CHEBI:30616"/>
    </ligand>
</feature>
<feature type="binding site" evidence="12">
    <location>
        <position position="299"/>
    </location>
    <ligand>
        <name>substrate</name>
    </ligand>
</feature>
<feature type="binding site" evidence="12">
    <location>
        <begin position="352"/>
        <end position="355"/>
    </location>
    <ligand>
        <name>substrate</name>
    </ligand>
</feature>
<keyword evidence="12" id="KW-0963">Cytoplasm</keyword>
<dbReference type="FunFam" id="3.40.50.450:FF:000002">
    <property type="entry name" value="ATP-dependent 6-phosphofructokinase"/>
    <property type="match status" value="1"/>
</dbReference>
<dbReference type="Pfam" id="PF00365">
    <property type="entry name" value="PFK"/>
    <property type="match status" value="1"/>
</dbReference>
<dbReference type="SUPFAM" id="SSF53784">
    <property type="entry name" value="Phosphofructokinase"/>
    <property type="match status" value="1"/>
</dbReference>
<feature type="active site" description="Proton acceptor" evidence="12">
    <location>
        <position position="200"/>
    </location>
</feature>
<evidence type="ECO:0000256" key="8">
    <source>
        <dbReference type="ARBA" id="ARBA00022842"/>
    </source>
</evidence>
<evidence type="ECO:0000259" key="13">
    <source>
        <dbReference type="Pfam" id="PF00365"/>
    </source>
</evidence>
<evidence type="ECO:0000313" key="14">
    <source>
        <dbReference type="EMBL" id="OGG93286.1"/>
    </source>
</evidence>
<feature type="domain" description="Phosphofructokinase" evidence="13">
    <location>
        <begin position="71"/>
        <end position="377"/>
    </location>
</feature>
<proteinExistence type="inferred from homology"/>
<evidence type="ECO:0000256" key="6">
    <source>
        <dbReference type="ARBA" id="ARBA00022777"/>
    </source>
</evidence>
<feature type="binding site" evidence="12">
    <location>
        <begin position="243"/>
        <end position="245"/>
    </location>
    <ligand>
        <name>substrate</name>
    </ligand>
</feature>
<keyword evidence="8 12" id="KW-0460">Magnesium</keyword>
<evidence type="ECO:0000256" key="12">
    <source>
        <dbReference type="HAMAP-Rule" id="MF_01981"/>
    </source>
</evidence>
<dbReference type="EC" id="2.7.1.11" evidence="12"/>
<name>A0A1F6G5B0_9PROT</name>
<dbReference type="HAMAP" id="MF_01981">
    <property type="entry name" value="Phosphofructokinase_II_X"/>
    <property type="match status" value="1"/>
</dbReference>
<evidence type="ECO:0000256" key="9">
    <source>
        <dbReference type="ARBA" id="ARBA00023152"/>
    </source>
</evidence>
<dbReference type="PIRSF" id="PIRSF000534">
    <property type="entry name" value="PPi_PFK_TP0108"/>
    <property type="match status" value="1"/>
</dbReference>
<dbReference type="GO" id="GO:0005737">
    <property type="term" value="C:cytoplasm"/>
    <property type="evidence" value="ECO:0007669"/>
    <property type="project" value="UniProtKB-SubCell"/>
</dbReference>
<dbReference type="PRINTS" id="PR00476">
    <property type="entry name" value="PHFRCTKINASE"/>
</dbReference>
<dbReference type="GO" id="GO:0046872">
    <property type="term" value="F:metal ion binding"/>
    <property type="evidence" value="ECO:0007669"/>
    <property type="project" value="UniProtKB-KW"/>
</dbReference>
<protein>
    <recommendedName>
        <fullName evidence="12">ATP-dependent 6-phosphofructokinase</fullName>
        <shortName evidence="12">ATP-PFK</shortName>
        <shortName evidence="12">Phosphofructokinase</shortName>
        <ecNumber evidence="12">2.7.1.11</ecNumber>
    </recommendedName>
    <alternativeName>
        <fullName evidence="12">Phosphohexokinase</fullName>
    </alternativeName>
</protein>
<comment type="catalytic activity">
    <reaction evidence="10 12">
        <text>beta-D-fructose 6-phosphate + ATP = beta-D-fructose 1,6-bisphosphate + ADP + H(+)</text>
        <dbReference type="Rhea" id="RHEA:16109"/>
        <dbReference type="ChEBI" id="CHEBI:15378"/>
        <dbReference type="ChEBI" id="CHEBI:30616"/>
        <dbReference type="ChEBI" id="CHEBI:32966"/>
        <dbReference type="ChEBI" id="CHEBI:57634"/>
        <dbReference type="ChEBI" id="CHEBI:456216"/>
        <dbReference type="EC" id="2.7.1.11"/>
    </reaction>
</comment>
<dbReference type="InterPro" id="IPR035966">
    <property type="entry name" value="PKF_sf"/>
</dbReference>
<dbReference type="GO" id="GO:0003872">
    <property type="term" value="F:6-phosphofructokinase activity"/>
    <property type="evidence" value="ECO:0007669"/>
    <property type="project" value="UniProtKB-UniRule"/>
</dbReference>
<keyword evidence="9 12" id="KW-0324">Glycolysis</keyword>
<dbReference type="GO" id="GO:0005524">
    <property type="term" value="F:ATP binding"/>
    <property type="evidence" value="ECO:0007669"/>
    <property type="project" value="UniProtKB-KW"/>
</dbReference>
<feature type="binding site" evidence="12">
    <location>
        <position position="170"/>
    </location>
    <ligand>
        <name>Mg(2+)</name>
        <dbReference type="ChEBI" id="CHEBI:18420"/>
        <note>catalytic</note>
    </ligand>
</feature>
<feature type="site" description="Important for substrate specificity; cannot use PPi as phosphoryl donor" evidence="12">
    <location>
        <position position="171"/>
    </location>
</feature>
<keyword evidence="3 12" id="KW-0808">Transferase</keyword>
<dbReference type="InterPro" id="IPR012004">
    <property type="entry name" value="PyroP-dep_PFK_TP0108"/>
</dbReference>
<evidence type="ECO:0000256" key="1">
    <source>
        <dbReference type="ARBA" id="ARBA00001946"/>
    </source>
</evidence>
<evidence type="ECO:0000256" key="2">
    <source>
        <dbReference type="ARBA" id="ARBA00003138"/>
    </source>
</evidence>
<evidence type="ECO:0000256" key="11">
    <source>
        <dbReference type="ARBA" id="ARBA00048072"/>
    </source>
</evidence>
<keyword evidence="6 12" id="KW-0418">Kinase</keyword>
<comment type="subcellular location">
    <subcellularLocation>
        <location evidence="12">Cytoplasm</location>
    </subcellularLocation>
</comment>
<feature type="binding site" evidence="12">
    <location>
        <position position="78"/>
    </location>
    <ligand>
        <name>ATP</name>
        <dbReference type="ChEBI" id="CHEBI:30616"/>
    </ligand>
</feature>
<dbReference type="PANTHER" id="PTHR45770">
    <property type="entry name" value="ATP-DEPENDENT 6-PHOSPHOFRUCTOKINASE 1"/>
    <property type="match status" value="1"/>
</dbReference>
<dbReference type="GO" id="GO:0047334">
    <property type="term" value="F:diphosphate-fructose-6-phosphate 1-phosphotransferase activity"/>
    <property type="evidence" value="ECO:0007669"/>
    <property type="project" value="UniProtKB-EC"/>
</dbReference>
<sequence length="431" mass="47590">MLTPLTKEQTEIKTLGDAKIKSPLKFHQDDMRERHVLYQPFTSDGLSCDPVFFQSSNPSPLIYFDPKKITAAIVTCGGICPGLNNVIRSIVLSLWHGYGVQRIKGIRFGLQGFIADYGLPFWDLNPQEVTDIHEMGGTILGSSRGEQPIEDIVDTMERQGINILFVIGGDGSLRAANKIHEEVEKRGRKIAVIGVPKTIDNDISFCSRSFGFETAVEAATEAIKCAHSEAKSFPNGIGLVKLMGRYSGFIAAAAALSQRDVNYVLVPEDDFDLQGEHGLMVELENRLDRSNHAVIVVAEGAGQKFFQGVEAKRDASGNLQLQDIGVYLREEIKTYFKKKKREVNLKYIDPSYMVRSIPANTNDGLYCATLGQNAVHAAMSGKTAMVVSIWHGVYCNIPIELATSKRKTLLDSGRMWRDVIESTGQPSFSKP</sequence>
<accession>A0A1F6G5B0</accession>
<comment type="subunit">
    <text evidence="12">Homodimer.</text>
</comment>
<feature type="binding site" evidence="12">
    <location>
        <begin position="144"/>
        <end position="145"/>
    </location>
    <ligand>
        <name>ATP</name>
        <dbReference type="ChEBI" id="CHEBI:30616"/>
    </ligand>
</feature>
<dbReference type="STRING" id="1817772.A2527_13660"/>
<comment type="function">
    <text evidence="12">Catalyzes the phosphorylation of D-fructose 6-phosphate to fructose 1,6-bisphosphate by ATP, the first committing step of glycolysis.</text>
</comment>
<keyword evidence="4 12" id="KW-0479">Metal-binding</keyword>
<dbReference type="InterPro" id="IPR000023">
    <property type="entry name" value="Phosphofructokinase_dom"/>
</dbReference>
<dbReference type="AlphaFoldDB" id="A0A1F6G5B0"/>
<evidence type="ECO:0000256" key="3">
    <source>
        <dbReference type="ARBA" id="ARBA00022679"/>
    </source>
</evidence>
<dbReference type="NCBIfam" id="NF005301">
    <property type="entry name" value="PRK06830.1"/>
    <property type="match status" value="1"/>
</dbReference>
<dbReference type="GO" id="GO:0006002">
    <property type="term" value="P:fructose 6-phosphate metabolic process"/>
    <property type="evidence" value="ECO:0007669"/>
    <property type="project" value="InterPro"/>
</dbReference>
<comment type="caution">
    <text evidence="14">The sequence shown here is derived from an EMBL/GenBank/DDBJ whole genome shotgun (WGS) entry which is preliminary data.</text>
</comment>
<dbReference type="Gene3D" id="3.40.50.450">
    <property type="match status" value="1"/>
</dbReference>
<evidence type="ECO:0000256" key="4">
    <source>
        <dbReference type="ARBA" id="ARBA00022723"/>
    </source>
</evidence>
<gene>
    <name evidence="12" type="primary">pfkA</name>
    <name evidence="14" type="ORF">A2527_13660</name>
</gene>
<comment type="function">
    <text evidence="2">Catalyzes the phosphorylation of D-fructose 6-phosphate, the first committing step of glycolysis. Uses inorganic phosphate (PPi) as phosphoryl donor instead of ATP like common ATP-dependent phosphofructokinases (ATP-PFKs), which renders the reaction reversible, and can thus function both in glycolysis and gluconeogenesis. Consistently, PPi-PFK can replace the enzymes of both the forward (ATP-PFK) and reverse (fructose-bisphosphatase (FBPase)) reactions.</text>
</comment>
<dbReference type="InterPro" id="IPR050929">
    <property type="entry name" value="PFKA"/>
</dbReference>
<evidence type="ECO:0000256" key="10">
    <source>
        <dbReference type="ARBA" id="ARBA00048070"/>
    </source>
</evidence>
<reference evidence="14 15" key="1">
    <citation type="journal article" date="2016" name="Nat. Commun.">
        <title>Thousands of microbial genomes shed light on interconnected biogeochemical processes in an aquifer system.</title>
        <authorList>
            <person name="Anantharaman K."/>
            <person name="Brown C.T."/>
            <person name="Hug L.A."/>
            <person name="Sharon I."/>
            <person name="Castelle C.J."/>
            <person name="Probst A.J."/>
            <person name="Thomas B.C."/>
            <person name="Singh A."/>
            <person name="Wilkins M.J."/>
            <person name="Karaoz U."/>
            <person name="Brodie E.L."/>
            <person name="Williams K.H."/>
            <person name="Hubbard S.S."/>
            <person name="Banfield J.F."/>
        </authorList>
    </citation>
    <scope>NUCLEOTIDE SEQUENCE [LARGE SCALE GENOMIC DNA]</scope>
</reference>
<dbReference type="UniPathway" id="UPA00109">
    <property type="reaction ID" value="UER00182"/>
</dbReference>
<comment type="catalytic activity">
    <reaction evidence="11">
        <text>beta-D-fructose 6-phosphate + diphosphate = beta-D-fructose 1,6-bisphosphate + phosphate + H(+)</text>
        <dbReference type="Rhea" id="RHEA:13613"/>
        <dbReference type="ChEBI" id="CHEBI:15378"/>
        <dbReference type="ChEBI" id="CHEBI:32966"/>
        <dbReference type="ChEBI" id="CHEBI:33019"/>
        <dbReference type="ChEBI" id="CHEBI:43474"/>
        <dbReference type="ChEBI" id="CHEBI:57634"/>
        <dbReference type="EC" id="2.7.1.90"/>
    </reaction>
</comment>
<dbReference type="Proteomes" id="UP000178449">
    <property type="component" value="Unassembled WGS sequence"/>
</dbReference>
<comment type="similarity">
    <text evidence="12">Belongs to the phosphofructokinase type A (PFKA) family. PPi-dependent PFK group II subfamily. Atypical ATP-dependent clade 'X' sub-subfamily.</text>
</comment>
<evidence type="ECO:0000256" key="5">
    <source>
        <dbReference type="ARBA" id="ARBA00022741"/>
    </source>
</evidence>
<evidence type="ECO:0000313" key="15">
    <source>
        <dbReference type="Proteomes" id="UP000178449"/>
    </source>
</evidence>
<comment type="pathway">
    <text evidence="12">Carbohydrate degradation; glycolysis; D-glyceraldehyde 3-phosphate and glycerone phosphate from D-glucose: step 3/4.</text>
</comment>
<comment type="cofactor">
    <cofactor evidence="1 12">
        <name>Mg(2+)</name>
        <dbReference type="ChEBI" id="CHEBI:18420"/>
    </cofactor>
</comment>
<dbReference type="EMBL" id="MFNE01000052">
    <property type="protein sequence ID" value="OGG93286.1"/>
    <property type="molecule type" value="Genomic_DNA"/>
</dbReference>
<organism evidence="14 15">
    <name type="scientific">Candidatus Lambdaproteobacteria bacterium RIFOXYD2_FULL_50_16</name>
    <dbReference type="NCBI Taxonomy" id="1817772"/>
    <lineage>
        <taxon>Bacteria</taxon>
        <taxon>Pseudomonadati</taxon>
        <taxon>Pseudomonadota</taxon>
        <taxon>Candidatus Lambdaproteobacteria</taxon>
    </lineage>
</organism>
<keyword evidence="7 12" id="KW-0067">ATP-binding</keyword>
<keyword evidence="5 12" id="KW-0547">Nucleotide-binding</keyword>
<feature type="binding site" evidence="12">
    <location>
        <begin position="198"/>
        <end position="200"/>
    </location>
    <ligand>
        <name>substrate</name>
    </ligand>
</feature>
<dbReference type="InterPro" id="IPR022953">
    <property type="entry name" value="ATP_PFK"/>
</dbReference>
<evidence type="ECO:0000256" key="7">
    <source>
        <dbReference type="ARBA" id="ARBA00022840"/>
    </source>
</evidence>